<proteinExistence type="predicted"/>
<name>A0A397SMD9_9GLOM</name>
<reference evidence="1 2" key="1">
    <citation type="submission" date="2018-06" db="EMBL/GenBank/DDBJ databases">
        <title>Comparative genomics reveals the genomic features of Rhizophagus irregularis, R. cerebriforme, R. diaphanum and Gigaspora rosea, and their symbiotic lifestyle signature.</title>
        <authorList>
            <person name="Morin E."/>
            <person name="San Clemente H."/>
            <person name="Chen E.C.H."/>
            <person name="De La Providencia I."/>
            <person name="Hainaut M."/>
            <person name="Kuo A."/>
            <person name="Kohler A."/>
            <person name="Murat C."/>
            <person name="Tang N."/>
            <person name="Roy S."/>
            <person name="Loubradou J."/>
            <person name="Henrissat B."/>
            <person name="Grigoriev I.V."/>
            <person name="Corradi N."/>
            <person name="Roux C."/>
            <person name="Martin F.M."/>
        </authorList>
    </citation>
    <scope>NUCLEOTIDE SEQUENCE [LARGE SCALE GENOMIC DNA]</scope>
    <source>
        <strain evidence="1 2">DAOM 227022</strain>
    </source>
</reference>
<evidence type="ECO:0000313" key="1">
    <source>
        <dbReference type="EMBL" id="RIA86842.1"/>
    </source>
</evidence>
<gene>
    <name evidence="1" type="ORF">C1645_316363</name>
</gene>
<sequence>MACQQARKIGQIKEAINHITNGISSCEMIGITSTNYRFEKGMTYLINFDFIAAKDIFELLFYGNTIVFTGKNGSIRLHGSIHGSSSRLLSRDGSTKKDNSLLQFFEFELRPFCGLCLAGCYLILKSGQMAMKEALDVLKQTKAMTNQSNENSSSVANSIGLLGTSASGLVGFGVGGNNSSDKKEPKANRYNKFAGRHSAKVVEKKSVTPFLIFIILYLRRDIFYMPLELKKRWANLLESTWENKDKPIDPDTNAVYLLIRGVFEKFLNKDDPTIAQKTLCECLMMETGVVSETWVIPHCRYEVKFSMNL</sequence>
<dbReference type="PROSITE" id="PS51257">
    <property type="entry name" value="PROKAR_LIPOPROTEIN"/>
    <property type="match status" value="1"/>
</dbReference>
<evidence type="ECO:0000313" key="2">
    <source>
        <dbReference type="Proteomes" id="UP000265703"/>
    </source>
</evidence>
<protein>
    <submittedName>
        <fullName evidence="1">Uncharacterized protein</fullName>
    </submittedName>
</protein>
<accession>A0A397SMD9</accession>
<dbReference type="OrthoDB" id="2154985at2759"/>
<organism evidence="1 2">
    <name type="scientific">Glomus cerebriforme</name>
    <dbReference type="NCBI Taxonomy" id="658196"/>
    <lineage>
        <taxon>Eukaryota</taxon>
        <taxon>Fungi</taxon>
        <taxon>Fungi incertae sedis</taxon>
        <taxon>Mucoromycota</taxon>
        <taxon>Glomeromycotina</taxon>
        <taxon>Glomeromycetes</taxon>
        <taxon>Glomerales</taxon>
        <taxon>Glomeraceae</taxon>
        <taxon>Glomus</taxon>
    </lineage>
</organism>
<dbReference type="Proteomes" id="UP000265703">
    <property type="component" value="Unassembled WGS sequence"/>
</dbReference>
<dbReference type="AlphaFoldDB" id="A0A397SMD9"/>
<dbReference type="EMBL" id="QKYT01000341">
    <property type="protein sequence ID" value="RIA86842.1"/>
    <property type="molecule type" value="Genomic_DNA"/>
</dbReference>
<keyword evidence="2" id="KW-1185">Reference proteome</keyword>
<comment type="caution">
    <text evidence="1">The sequence shown here is derived from an EMBL/GenBank/DDBJ whole genome shotgun (WGS) entry which is preliminary data.</text>
</comment>